<dbReference type="EC" id="3.5.1.23" evidence="5"/>
<dbReference type="SUPFAM" id="SSF55307">
    <property type="entry name" value="Tubulin C-terminal domain-like"/>
    <property type="match status" value="1"/>
</dbReference>
<evidence type="ECO:0000256" key="13">
    <source>
        <dbReference type="ARBA" id="ARBA00030594"/>
    </source>
</evidence>
<comment type="similarity">
    <text evidence="4">Belongs to the tubulin family.</text>
</comment>
<dbReference type="GO" id="GO:0005634">
    <property type="term" value="C:nucleus"/>
    <property type="evidence" value="ECO:0007669"/>
    <property type="project" value="UniProtKB-SubCell"/>
</dbReference>
<evidence type="ECO:0000256" key="14">
    <source>
        <dbReference type="ARBA" id="ARBA00046149"/>
    </source>
</evidence>
<dbReference type="InterPro" id="IPR036525">
    <property type="entry name" value="Tubulin/FtsZ_GTPase_sf"/>
</dbReference>
<dbReference type="Pfam" id="PF00091">
    <property type="entry name" value="Tubulin"/>
    <property type="match status" value="1"/>
</dbReference>
<dbReference type="Proteomes" id="UP000186817">
    <property type="component" value="Unassembled WGS sequence"/>
</dbReference>
<feature type="domain" description="CHASE" evidence="16">
    <location>
        <begin position="126"/>
        <end position="261"/>
    </location>
</feature>
<keyword evidence="15" id="KW-0472">Membrane</keyword>
<accession>A0A1Q9EEH1</accession>
<dbReference type="SUPFAM" id="SSF52490">
    <property type="entry name" value="Tubulin nucleotide-binding domain-like"/>
    <property type="match status" value="1"/>
</dbReference>
<dbReference type="PRINTS" id="PR01161">
    <property type="entry name" value="TUBULIN"/>
</dbReference>
<keyword evidence="9" id="KW-0970">Cilium biogenesis/degradation</keyword>
<dbReference type="GO" id="GO:0005874">
    <property type="term" value="C:microtubule"/>
    <property type="evidence" value="ECO:0007669"/>
    <property type="project" value="UniProtKB-KW"/>
</dbReference>
<proteinExistence type="inferred from homology"/>
<evidence type="ECO:0000256" key="3">
    <source>
        <dbReference type="ARBA" id="ARBA00004138"/>
    </source>
</evidence>
<dbReference type="GO" id="GO:0005814">
    <property type="term" value="C:centriole"/>
    <property type="evidence" value="ECO:0007669"/>
    <property type="project" value="UniProtKB-SubCell"/>
</dbReference>
<dbReference type="InterPro" id="IPR002967">
    <property type="entry name" value="Delta_tubulin"/>
</dbReference>
<evidence type="ECO:0000256" key="8">
    <source>
        <dbReference type="ARBA" id="ARBA00022741"/>
    </source>
</evidence>
<reference evidence="17 18" key="1">
    <citation type="submission" date="2016-02" db="EMBL/GenBank/DDBJ databases">
        <title>Genome analysis of coral dinoflagellate symbionts highlights evolutionary adaptations to a symbiotic lifestyle.</title>
        <authorList>
            <person name="Aranda M."/>
            <person name="Li Y."/>
            <person name="Liew Y.J."/>
            <person name="Baumgarten S."/>
            <person name="Simakov O."/>
            <person name="Wilson M."/>
            <person name="Piel J."/>
            <person name="Ashoor H."/>
            <person name="Bougouffa S."/>
            <person name="Bajic V.B."/>
            <person name="Ryu T."/>
            <person name="Ravasi T."/>
            <person name="Bayer T."/>
            <person name="Micklem G."/>
            <person name="Kim H."/>
            <person name="Bhak J."/>
            <person name="Lajeunesse T.C."/>
            <person name="Voolstra C.R."/>
        </authorList>
    </citation>
    <scope>NUCLEOTIDE SEQUENCE [LARGE SCALE GENOMIC DNA]</scope>
    <source>
        <strain evidence="17 18">CCMP2467</strain>
    </source>
</reference>
<evidence type="ECO:0000256" key="12">
    <source>
        <dbReference type="ARBA" id="ARBA00023273"/>
    </source>
</evidence>
<dbReference type="PROSITE" id="PS00227">
    <property type="entry name" value="TUBULIN"/>
    <property type="match status" value="1"/>
</dbReference>
<dbReference type="OrthoDB" id="5273684at2759"/>
<evidence type="ECO:0000259" key="16">
    <source>
        <dbReference type="PROSITE" id="PS50839"/>
    </source>
</evidence>
<name>A0A1Q9EEH1_SYMMI</name>
<dbReference type="SMART" id="SM01079">
    <property type="entry name" value="CHASE"/>
    <property type="match status" value="1"/>
</dbReference>
<gene>
    <name evidence="17" type="primary">tubd1</name>
    <name evidence="17" type="ORF">AK812_SmicGene10959</name>
</gene>
<evidence type="ECO:0000256" key="15">
    <source>
        <dbReference type="SAM" id="Phobius"/>
    </source>
</evidence>
<dbReference type="EMBL" id="LSRX01000174">
    <property type="protein sequence ID" value="OLQ05834.1"/>
    <property type="molecule type" value="Genomic_DNA"/>
</dbReference>
<keyword evidence="12" id="KW-0966">Cell projection</keyword>
<dbReference type="PANTHER" id="PTHR28583:SF1">
    <property type="entry name" value="ACID CERAMIDASE"/>
    <property type="match status" value="1"/>
</dbReference>
<keyword evidence="15" id="KW-1133">Transmembrane helix</keyword>
<evidence type="ECO:0000256" key="1">
    <source>
        <dbReference type="ARBA" id="ARBA00004114"/>
    </source>
</evidence>
<keyword evidence="15" id="KW-0812">Transmembrane</keyword>
<evidence type="ECO:0000256" key="6">
    <source>
        <dbReference type="ARBA" id="ARBA00014184"/>
    </source>
</evidence>
<dbReference type="PROSITE" id="PS50839">
    <property type="entry name" value="CHASE"/>
    <property type="match status" value="1"/>
</dbReference>
<keyword evidence="10" id="KW-0342">GTP-binding</keyword>
<dbReference type="GO" id="GO:0007017">
    <property type="term" value="P:microtubule-based process"/>
    <property type="evidence" value="ECO:0007669"/>
    <property type="project" value="InterPro"/>
</dbReference>
<evidence type="ECO:0000256" key="4">
    <source>
        <dbReference type="ARBA" id="ARBA00009636"/>
    </source>
</evidence>
<dbReference type="GO" id="GO:0030030">
    <property type="term" value="P:cell projection organization"/>
    <property type="evidence" value="ECO:0007669"/>
    <property type="project" value="UniProtKB-KW"/>
</dbReference>
<dbReference type="InterPro" id="IPR006189">
    <property type="entry name" value="CHASE_dom"/>
</dbReference>
<keyword evidence="7" id="KW-0493">Microtubule</keyword>
<protein>
    <recommendedName>
        <fullName evidence="6">Tubulin delta chain</fullName>
        <ecNumber evidence="5">3.5.1.23</ecNumber>
    </recommendedName>
    <alternativeName>
        <fullName evidence="13">Delta-tubulin</fullName>
    </alternativeName>
</protein>
<dbReference type="InterPro" id="IPR000217">
    <property type="entry name" value="Tubulin"/>
</dbReference>
<feature type="transmembrane region" description="Helical" evidence="15">
    <location>
        <begin position="385"/>
        <end position="403"/>
    </location>
</feature>
<dbReference type="PANTHER" id="PTHR28583">
    <property type="entry name" value="ACID AMIDASE"/>
    <property type="match status" value="1"/>
</dbReference>
<comment type="function">
    <text evidence="14">Acts as a positive regulator of hedgehog signaling and regulates ciliary function.</text>
</comment>
<evidence type="ECO:0000256" key="9">
    <source>
        <dbReference type="ARBA" id="ARBA00022794"/>
    </source>
</evidence>
<dbReference type="InterPro" id="IPR008280">
    <property type="entry name" value="Tub_FtsZ_C"/>
</dbReference>
<dbReference type="GO" id="GO:0017040">
    <property type="term" value="F:N-acylsphingosine amidohydrolase activity"/>
    <property type="evidence" value="ECO:0007669"/>
    <property type="project" value="UniProtKB-EC"/>
</dbReference>
<comment type="caution">
    <text evidence="17">The sequence shown here is derived from an EMBL/GenBank/DDBJ whole genome shotgun (WGS) entry which is preliminary data.</text>
</comment>
<feature type="transmembrane region" description="Helical" evidence="15">
    <location>
        <begin position="27"/>
        <end position="45"/>
    </location>
</feature>
<feature type="transmembrane region" description="Helical" evidence="15">
    <location>
        <begin position="342"/>
        <end position="364"/>
    </location>
</feature>
<dbReference type="InterPro" id="IPR003008">
    <property type="entry name" value="Tubulin_FtsZ_GTPase"/>
</dbReference>
<dbReference type="GO" id="GO:0005929">
    <property type="term" value="C:cilium"/>
    <property type="evidence" value="ECO:0007669"/>
    <property type="project" value="UniProtKB-SubCell"/>
</dbReference>
<dbReference type="PRINTS" id="PR01224">
    <property type="entry name" value="DELTATUBULIN"/>
</dbReference>
<dbReference type="InterPro" id="IPR017975">
    <property type="entry name" value="Tubulin_CS"/>
</dbReference>
<organism evidence="17 18">
    <name type="scientific">Symbiodinium microadriaticum</name>
    <name type="common">Dinoflagellate</name>
    <name type="synonym">Zooxanthella microadriatica</name>
    <dbReference type="NCBI Taxonomy" id="2951"/>
    <lineage>
        <taxon>Eukaryota</taxon>
        <taxon>Sar</taxon>
        <taxon>Alveolata</taxon>
        <taxon>Dinophyceae</taxon>
        <taxon>Suessiales</taxon>
        <taxon>Symbiodiniaceae</taxon>
        <taxon>Symbiodinium</taxon>
    </lineage>
</organism>
<dbReference type="GO" id="GO:0005525">
    <property type="term" value="F:GTP binding"/>
    <property type="evidence" value="ECO:0007669"/>
    <property type="project" value="UniProtKB-KW"/>
</dbReference>
<sequence length="2312" mass="253395">MAMGHLSSVNSAPKRTRIPLWMRWRKFWGVMAIILAIVGVSIYNLNASDAALLNNARQSVTYLAERQAADITRQLRTSVSSLQALDGILQIDRCGSGTEDFDRLAKTLIDTYGGISNLQLAPFGTIRQIYPLVDENQDNRGALGLALLLSPSRRDFALQSIVSRTIQVSGPLKLVQGGIAAIAQRPIFSRYAPKYLPDETYVGADGVNYTRVCSIPETRDETECSFPGPLDPSGEPTYFWGFVTMLTGIEDFLQTTSLSSLETGGQGGVAGISQFAYELSDPSPHPSLAEEGGIWQRSSRTESLADAVKVDVAVEEFAFRWILKVAPLDGWPVVSDDFWRQLLLVLPLTAMLGVFLGVYIIIALRKEAMKQQGLARYRKSEKIEIIHNAVANLITFQFPMYLVELREFIDMGCLVCHEEEDVVDVSILSGVIFISHQWAGFEHPDPQNVHYQAILVAVNKLQEKGLKCGYIWVDYTSIPQANSFQQQAAINSLSVYASLCSSLVSVAPRCRHADTGALLDLHSYCSRGWCRLELLSFKTGSSSMGDTERAAYICDGCDIHSTGESSDDISDDAILHVLGGTFSCCSRMHPKDVQCDRHKTRDVLLGIYWRLMAMRRDGDMTSVIWADRTLQLVQTDTEKYFPSYNWYRTEDIDEMVELFEGYLPMLHKMFDKDSKLDRDGRLPVNEQCISPSCQQSFQSRGYLKKDCSSDSLHYSFPGPCPLSAAGAKTEECLAQYPGGLCDEPNGTDNCTFHVEVGMNFWNGLHNDPLRKDCLNHYPQALRIGLSRASRGTLGYLFWKKYPSFPKRLSDPRGCRYAAQALHSVAGGTGSGLGSFALKSVRDAFPSAALASISVWPFETGEVSVQCYNASLTLAAIYEHADLAVVCENERYLDLCRLSLGQAHPSLGSLNVAIAESLVRVCMPCKSVRAQHGPGCPLLQLAGQLCAHPLYRLTTVRSLPQTRRGAEAFTSDSWLALQRRLLHLSETGALVDRPSQATQSPKEGLARCRTLSASVFFWGHGATEASLDPLRKLPIWQQSLDPLQVHADPHQVGRLERSLGSISNCQAVLPALSSTARRAAGMLRASAYLHQYERYGLGREDMSEAILHMLQVTSDYEQAGEGKFEMRRRLARDGQHAGSRRQAFLGFSEEREWAFFEIFGLASAAKAMLRLLALLAGAASALEPPPRFDLDLSKAPEDRELKVSDLSLPIDGSPLVLTDGDLVDLNPSVEAERCCSFEYCLVVAPFSDPKYPSTVFTEGQSFRPKKAKLISAAESTVRTMDADFINTAMAAAGSALAFRINMAMSQRILGSKTTAKSGVLSLAYNLAAIAGCGTHLLILEFNEDGQLIMSPLLKEKLRVEGISEAEALSLGAKAFNVTAAAANLSKDLWVSASTYLSREACSAFARRHTLGAFAMPRGQAVPTGTSDKFVLRCATCLGLTLGSEADRAVYYTCSKVLDRIKLIYDQITVAMKDDLIGEGQLCDWRKLSLQILSTDTRGTTVPLVAIAFDRTTLPRISQGPSGRRFLVRALQCSLEVIDSAACFVTGTQIDVRRLRESLAASMPLIRLGHPAVTGVLPQGLSTLMLKAENQMLFQSARRVIACFAGFEEGRTEKKSEAPADSKACKQHQAIYEAAKSWGARFGVKRLDETTAGKLVEALSAVQGGATLTVTDAGQLKALYSGFQQEMESQKEKDVKILDDASKTIPSDFKLVDFSTGKAIMEKETSALMGDVTAAFREASTYKSPTVPKIQMTPSETMASRLTALGSSFGFTTARKKAKTTDFVSLARWLGKEKLAKLLQVTKKPKISADDLNEKLFDVNTPLPLSDLGYPTKELVEVIASDVSGELKKIIDKDSLLLSAGDMVPLARALHQYATVVGMMTEQPVVEITGGEAKELYTQHAFCYMQVIVSIADLVGGETPSYEKIGFRFEGNVDSDTELGNLKPEGWNGAVALVLSRHDFEHSFLPVFQEHNASLFSKLTDVHFATIGGAVSKHFPTASAELRGIARQLAAAGHPVTYEYLAAWLYFHELAHTDVAAVDKRECTGIVAQAADGSLFHAANMDQSPLAARNLTLRIRVRDAAGAVVFEGVDWYTLLSTGVSRALKKGLASVQENWRTTTKRTLKEVLRDIENGVTSQMLVFRRAFEGAHCDELAGRAWNFQDFVANVTKTPLAAPFYIVAAGAKPGEGVAVARNLTGADGADWLYGQEKDDFFLCQCNTDRWLPDDPQDPRRTAAEALLRQMGREEASMLGLFAVSSAYPVHNPHTAYTAMMSASTGEFHAYVREASCPLDPYASAVVDRRYCLNKNSQPGILLQ</sequence>
<evidence type="ECO:0000256" key="2">
    <source>
        <dbReference type="ARBA" id="ARBA00004123"/>
    </source>
</evidence>
<keyword evidence="11" id="KW-0539">Nucleus</keyword>
<keyword evidence="18" id="KW-1185">Reference proteome</keyword>
<keyword evidence="8" id="KW-0547">Nucleotide-binding</keyword>
<comment type="subcellular location">
    <subcellularLocation>
        <location evidence="3">Cell projection</location>
        <location evidence="3">Cilium</location>
    </subcellularLocation>
    <subcellularLocation>
        <location evidence="1">Cytoplasm</location>
        <location evidence="1">Cytoskeleton</location>
        <location evidence="1">Microtubule organizing center</location>
        <location evidence="1">Centrosome</location>
        <location evidence="1">Centriole</location>
    </subcellularLocation>
    <subcellularLocation>
        <location evidence="2">Nucleus</location>
    </subcellularLocation>
</comment>
<dbReference type="Gene3D" id="3.40.50.1440">
    <property type="entry name" value="Tubulin/FtsZ, GTPase domain"/>
    <property type="match status" value="1"/>
</dbReference>
<evidence type="ECO:0000256" key="7">
    <source>
        <dbReference type="ARBA" id="ARBA00022701"/>
    </source>
</evidence>
<evidence type="ECO:0000256" key="11">
    <source>
        <dbReference type="ARBA" id="ARBA00023242"/>
    </source>
</evidence>
<evidence type="ECO:0000256" key="5">
    <source>
        <dbReference type="ARBA" id="ARBA00011891"/>
    </source>
</evidence>
<dbReference type="GO" id="GO:0005200">
    <property type="term" value="F:structural constituent of cytoskeleton"/>
    <property type="evidence" value="ECO:0007669"/>
    <property type="project" value="InterPro"/>
</dbReference>
<evidence type="ECO:0000313" key="18">
    <source>
        <dbReference type="Proteomes" id="UP000186817"/>
    </source>
</evidence>
<evidence type="ECO:0000256" key="10">
    <source>
        <dbReference type="ARBA" id="ARBA00023134"/>
    </source>
</evidence>
<evidence type="ECO:0000313" key="17">
    <source>
        <dbReference type="EMBL" id="OLQ05834.1"/>
    </source>
</evidence>